<sequence length="1084" mass="121356">MYDATLLACISNGVFANAHPRACLHRNARSSCRQHGLIPFSPSSSRTIEAQIDPEGIFASSDGGSSSTPGLMRPRVVRFVDALAGLAAPRECEGRVACGICVSEREVEVILAGSAGCDLAGDTAARITAIWDGLVRAATLSEYSSLDGGLGLAQQASNNKILRRQLYALVLPRLRTAFELHLGRIKEWFGYYERWCVHILRGPGGTIQQLVNPPLFRRLMHLVEEVEECRKWIEDVLSAAREIDNGRRRHTGHSESDLVDRIAEATRQLGLLMKSHWENLAKADIHVVAYFEPAMRGHQLIHALQDLIDLPCHIRFLSTFASTSTMRSLAARELVITPLAPIKGAHVPQFPYPWPKDEAAWQRLAEDALDNLGYRFYSTEEMEKTYTARRPHDFSKLPCSPAGLYVHPELQVAIHLGGEMIRTSQDQRGGRSKKLQVKKSSSKRHPISYVGTSDYSCAACYGWEYLKMPQKLWVRLLHVARKVGLDARRSQDAAQEEQKMIQDVNTSEDREQGSLPSADPKGQSATANTSLPRPLQHFSVEDIIQELFIRFAPGTNHSRSTASIPLASSTIAEEEPRPQTQVAQATTAIRNVNSGNVSQTSMSNCGNNYSVNYSKRKSLGILGLERPAVKFVNALAGLAAPRNGDARIACAISLSERAIEVILAGNANCDLAGDTSARITSIWQVLTAVASVSNLDDEEHHTQTAVKNMRRDLYALILPRLYTSFIRHLGRLKDSIHHYEEWRDTLGPRHLEAMQRLVNRPLFRQLTLLVEDLEGYQHLLEEALAENPCHVQLQSLAEVADHVQEVSHRARLFLETHLERLAETDTHVVFYFSPSLPGHYMLHALQDLIELPSHIHFLEVFATTSSMRSLAARELLITPLPHVRGIYSSSSKVAWPANEAAWQTVGEKLFDDIGHRFCSGEDWERVNPRRRPHDFSALPCSNSTSELAVHPELQLAVHLGEEMLKNSRLGDTNTNTNTNPKTKNSSSQRNPICYIGTSDYSCFACTFWMNRCNESGVFPREIFLRGAGNSWDADWCMPEVGRAQIEREVVSDIVDRMVRFGGVVRMRSRAEQERYNVHKARWLD</sequence>
<feature type="compositionally biased region" description="Basic residues" evidence="1">
    <location>
        <begin position="430"/>
        <end position="445"/>
    </location>
</feature>
<protein>
    <submittedName>
        <fullName evidence="2">Uncharacterized protein</fullName>
    </submittedName>
</protein>
<accession>A0A409WTA2</accession>
<dbReference type="InParanoid" id="A0A409WTA2"/>
<comment type="caution">
    <text evidence="2">The sequence shown here is derived from an EMBL/GenBank/DDBJ whole genome shotgun (WGS) entry which is preliminary data.</text>
</comment>
<evidence type="ECO:0000313" key="3">
    <source>
        <dbReference type="Proteomes" id="UP000284706"/>
    </source>
</evidence>
<feature type="region of interest" description="Disordered" evidence="1">
    <location>
        <begin position="967"/>
        <end position="988"/>
    </location>
</feature>
<proteinExistence type="predicted"/>
<name>A0A409WTA2_9AGAR</name>
<feature type="compositionally biased region" description="Low complexity" evidence="1">
    <location>
        <begin position="972"/>
        <end position="984"/>
    </location>
</feature>
<evidence type="ECO:0000256" key="1">
    <source>
        <dbReference type="SAM" id="MobiDB-lite"/>
    </source>
</evidence>
<reference evidence="2 3" key="1">
    <citation type="journal article" date="2018" name="Evol. Lett.">
        <title>Horizontal gene cluster transfer increased hallucinogenic mushroom diversity.</title>
        <authorList>
            <person name="Reynolds H.T."/>
            <person name="Vijayakumar V."/>
            <person name="Gluck-Thaler E."/>
            <person name="Korotkin H.B."/>
            <person name="Matheny P.B."/>
            <person name="Slot J.C."/>
        </authorList>
    </citation>
    <scope>NUCLEOTIDE SEQUENCE [LARGE SCALE GENOMIC DNA]</scope>
    <source>
        <strain evidence="2 3">SRW20</strain>
    </source>
</reference>
<feature type="compositionally biased region" description="Basic and acidic residues" evidence="1">
    <location>
        <begin position="488"/>
        <end position="500"/>
    </location>
</feature>
<organism evidence="2 3">
    <name type="scientific">Gymnopilus dilepis</name>
    <dbReference type="NCBI Taxonomy" id="231916"/>
    <lineage>
        <taxon>Eukaryota</taxon>
        <taxon>Fungi</taxon>
        <taxon>Dikarya</taxon>
        <taxon>Basidiomycota</taxon>
        <taxon>Agaricomycotina</taxon>
        <taxon>Agaricomycetes</taxon>
        <taxon>Agaricomycetidae</taxon>
        <taxon>Agaricales</taxon>
        <taxon>Agaricineae</taxon>
        <taxon>Hymenogastraceae</taxon>
        <taxon>Gymnopilus</taxon>
    </lineage>
</organism>
<evidence type="ECO:0000313" key="2">
    <source>
        <dbReference type="EMBL" id="PPQ81706.1"/>
    </source>
</evidence>
<feature type="region of interest" description="Disordered" evidence="1">
    <location>
        <begin position="422"/>
        <end position="445"/>
    </location>
</feature>
<dbReference type="EMBL" id="NHYE01004837">
    <property type="protein sequence ID" value="PPQ81706.1"/>
    <property type="molecule type" value="Genomic_DNA"/>
</dbReference>
<keyword evidence="3" id="KW-1185">Reference proteome</keyword>
<dbReference type="Proteomes" id="UP000284706">
    <property type="component" value="Unassembled WGS sequence"/>
</dbReference>
<feature type="region of interest" description="Disordered" evidence="1">
    <location>
        <begin position="488"/>
        <end position="532"/>
    </location>
</feature>
<gene>
    <name evidence="2" type="ORF">CVT26_007773</name>
</gene>
<dbReference type="AlphaFoldDB" id="A0A409WTA2"/>